<dbReference type="PANTHER" id="PTHR46033">
    <property type="entry name" value="PROTEIN MAIN-LIKE 2"/>
    <property type="match status" value="1"/>
</dbReference>
<dbReference type="GO" id="GO:0010073">
    <property type="term" value="P:meristem maintenance"/>
    <property type="evidence" value="ECO:0007669"/>
    <property type="project" value="InterPro"/>
</dbReference>
<name>A0A7J7GJU1_CAMSI</name>
<dbReference type="InterPro" id="IPR019557">
    <property type="entry name" value="AminoTfrase-like_pln_mobile"/>
</dbReference>
<dbReference type="EMBL" id="JACBKZ010000010">
    <property type="protein sequence ID" value="KAF5941063.1"/>
    <property type="molecule type" value="Genomic_DNA"/>
</dbReference>
<evidence type="ECO:0000313" key="3">
    <source>
        <dbReference type="EMBL" id="KAF5941063.1"/>
    </source>
</evidence>
<dbReference type="Proteomes" id="UP000593564">
    <property type="component" value="Unassembled WGS sequence"/>
</dbReference>
<keyword evidence="4" id="KW-1185">Reference proteome</keyword>
<protein>
    <recommendedName>
        <fullName evidence="2">Aminotransferase-like plant mobile domain-containing protein</fullName>
    </recommendedName>
</protein>
<dbReference type="AlphaFoldDB" id="A0A7J7GJU1"/>
<dbReference type="InterPro" id="IPR044824">
    <property type="entry name" value="MAIN-like"/>
</dbReference>
<evidence type="ECO:0000259" key="2">
    <source>
        <dbReference type="Pfam" id="PF10536"/>
    </source>
</evidence>
<organism evidence="3 4">
    <name type="scientific">Camellia sinensis</name>
    <name type="common">Tea plant</name>
    <name type="synonym">Thea sinensis</name>
    <dbReference type="NCBI Taxonomy" id="4442"/>
    <lineage>
        <taxon>Eukaryota</taxon>
        <taxon>Viridiplantae</taxon>
        <taxon>Streptophyta</taxon>
        <taxon>Embryophyta</taxon>
        <taxon>Tracheophyta</taxon>
        <taxon>Spermatophyta</taxon>
        <taxon>Magnoliopsida</taxon>
        <taxon>eudicotyledons</taxon>
        <taxon>Gunneridae</taxon>
        <taxon>Pentapetalae</taxon>
        <taxon>asterids</taxon>
        <taxon>Ericales</taxon>
        <taxon>Theaceae</taxon>
        <taxon>Camellia</taxon>
    </lineage>
</organism>
<evidence type="ECO:0000313" key="4">
    <source>
        <dbReference type="Proteomes" id="UP000593564"/>
    </source>
</evidence>
<gene>
    <name evidence="3" type="ORF">HYC85_022230</name>
</gene>
<evidence type="ECO:0000256" key="1">
    <source>
        <dbReference type="SAM" id="Coils"/>
    </source>
</evidence>
<feature type="domain" description="Aminotransferase-like plant mobile" evidence="2">
    <location>
        <begin position="43"/>
        <end position="178"/>
    </location>
</feature>
<sequence length="486" mass="56976">MIIHDWSSVQVGNFSTRFSLQPFVKRVDKLTENQKNAIKRMGFGNLLRIPYQMLSKNLLVELMERWSCDKHAFLLVPGDITMTLMDVALILGLRVTGDPVILREDQPFSDLEREYGAVVWNRKITIASIEKRLDTLDGIVNDDFIRSFLLFIFGTLLFPNSNGKVDSRYLSLLQRLDKIWSYEHIDIARPGLLGCQFPRACRWENSRSRQRQWFITKFKELEKNQITWKLQLTSEESKMDTIKELLEEQSDGEEVPAPRYNVLIHKEEDNVRTRLQIMDQWIAEMENDSKMNMVRRSSCDTRRLFRAIKKSTKCTKGEREHTDHPWTSQESSTFIIISDDDGDDDLGIKDHILQEPDAKLKEEIDDLRKENKLLKTQLLSSSKFKEENAKLRKEVENLRRENKLLVSSSNNLVYRLERLIFDEDVNATEEQNSASPRFCSLICDLLGYHVKVNILRICFVRFINSVLNLHQMNYVELKMFLKLPGF</sequence>
<reference evidence="3 4" key="2">
    <citation type="submission" date="2020-07" db="EMBL/GenBank/DDBJ databases">
        <title>Genome assembly of wild tea tree DASZ reveals pedigree and selection history of tea varieties.</title>
        <authorList>
            <person name="Zhang W."/>
        </authorList>
    </citation>
    <scope>NUCLEOTIDE SEQUENCE [LARGE SCALE GENOMIC DNA]</scope>
    <source>
        <strain evidence="4">cv. G240</strain>
        <tissue evidence="3">Leaf</tissue>
    </source>
</reference>
<reference evidence="4" key="1">
    <citation type="journal article" date="2020" name="Nat. Commun.">
        <title>Genome assembly of wild tea tree DASZ reveals pedigree and selection history of tea varieties.</title>
        <authorList>
            <person name="Zhang W."/>
            <person name="Zhang Y."/>
            <person name="Qiu H."/>
            <person name="Guo Y."/>
            <person name="Wan H."/>
            <person name="Zhang X."/>
            <person name="Scossa F."/>
            <person name="Alseekh S."/>
            <person name="Zhang Q."/>
            <person name="Wang P."/>
            <person name="Xu L."/>
            <person name="Schmidt M.H."/>
            <person name="Jia X."/>
            <person name="Li D."/>
            <person name="Zhu A."/>
            <person name="Guo F."/>
            <person name="Chen W."/>
            <person name="Ni D."/>
            <person name="Usadel B."/>
            <person name="Fernie A.R."/>
            <person name="Wen W."/>
        </authorList>
    </citation>
    <scope>NUCLEOTIDE SEQUENCE [LARGE SCALE GENOMIC DNA]</scope>
    <source>
        <strain evidence="4">cv. G240</strain>
    </source>
</reference>
<keyword evidence="1" id="KW-0175">Coiled coil</keyword>
<dbReference type="Pfam" id="PF10536">
    <property type="entry name" value="PMD"/>
    <property type="match status" value="1"/>
</dbReference>
<proteinExistence type="predicted"/>
<comment type="caution">
    <text evidence="3">The sequence shown here is derived from an EMBL/GenBank/DDBJ whole genome shotgun (WGS) entry which is preliminary data.</text>
</comment>
<accession>A0A7J7GJU1</accession>
<feature type="coiled-coil region" evidence="1">
    <location>
        <begin position="357"/>
        <end position="408"/>
    </location>
</feature>
<dbReference type="PANTHER" id="PTHR46033:SF8">
    <property type="entry name" value="PROTEIN MAINTENANCE OF MERISTEMS-LIKE"/>
    <property type="match status" value="1"/>
</dbReference>